<dbReference type="STRING" id="1849968.A8C32_14400"/>
<proteinExistence type="predicted"/>
<dbReference type="AlphaFoldDB" id="A0A1E5TCH1"/>
<dbReference type="RefSeq" id="WP_069829329.1">
    <property type="nucleotide sequence ID" value="NZ_MDJD01000014.1"/>
</dbReference>
<evidence type="ECO:0000313" key="1">
    <source>
        <dbReference type="EMBL" id="OEK09074.1"/>
    </source>
</evidence>
<gene>
    <name evidence="1" type="ORF">A8C32_14400</name>
</gene>
<evidence type="ECO:0008006" key="3">
    <source>
        <dbReference type="Google" id="ProtNLM"/>
    </source>
</evidence>
<comment type="caution">
    <text evidence="1">The sequence shown here is derived from an EMBL/GenBank/DDBJ whole genome shotgun (WGS) entry which is preliminary data.</text>
</comment>
<dbReference type="InterPro" id="IPR032315">
    <property type="entry name" value="DUF4846"/>
</dbReference>
<name>A0A1E5TCH1_9FLAO</name>
<protein>
    <recommendedName>
        <fullName evidence="3">DUF4846 domain-containing protein</fullName>
    </recommendedName>
</protein>
<evidence type="ECO:0000313" key="2">
    <source>
        <dbReference type="Proteomes" id="UP000095713"/>
    </source>
</evidence>
<dbReference type="EMBL" id="MDJD01000014">
    <property type="protein sequence ID" value="OEK09074.1"/>
    <property type="molecule type" value="Genomic_DNA"/>
</dbReference>
<dbReference type="OrthoDB" id="5511471at2"/>
<dbReference type="Pfam" id="PF16138">
    <property type="entry name" value="DUF4846"/>
    <property type="match status" value="1"/>
</dbReference>
<organism evidence="1 2">
    <name type="scientific">Flavivirga aquatica</name>
    <dbReference type="NCBI Taxonomy" id="1849968"/>
    <lineage>
        <taxon>Bacteria</taxon>
        <taxon>Pseudomonadati</taxon>
        <taxon>Bacteroidota</taxon>
        <taxon>Flavobacteriia</taxon>
        <taxon>Flavobacteriales</taxon>
        <taxon>Flavobacteriaceae</taxon>
        <taxon>Flavivirga</taxon>
    </lineage>
</organism>
<accession>A0A1E5TCH1</accession>
<dbReference type="Proteomes" id="UP000095713">
    <property type="component" value="Unassembled WGS sequence"/>
</dbReference>
<keyword evidence="2" id="KW-1185">Reference proteome</keyword>
<sequence length="289" mass="33112">MKRSLFFISILGSVIFFVFQFKSISGTVKTVTNSIETPNLIDKDSLTINSRVNVPKGYKRVGYPKGSFEQYLRDYKLKAYGSKIINYDDSEYYWQEGHIGVLDIPVPKNGLQQCADVLIRVRSEYLWKINKKDDIGFNFTSGHYCSWKQYAAGYRPKIKGNKVSFHKTASVNHSKDNFYKYLNLIYTYSGTLSLYNELPKIDSAKDLKIGDMLIRGGSPGHIVMICDEAVNENGDKIFLMFQGNTPAQSVHLVKNLEDNLFSPWYHLEKDAVISVSNYTFVSSKFVRFK</sequence>
<reference evidence="1 2" key="1">
    <citation type="submission" date="2016-05" db="EMBL/GenBank/DDBJ databases">
        <title>Draft Genome Sequence of Algibacter sp. Strain SK-16 Isolated from the Surface Water of Aburatsubo Inlet.</title>
        <authorList>
            <person name="Wong S.-K."/>
            <person name="Yoshizawa S."/>
            <person name="Nakajima Y."/>
            <person name="Ogura Y."/>
            <person name="Tetsuya H."/>
            <person name="Hamasaki K."/>
        </authorList>
    </citation>
    <scope>NUCLEOTIDE SEQUENCE [LARGE SCALE GENOMIC DNA]</scope>
    <source>
        <strain evidence="1 2">SK-16</strain>
    </source>
</reference>